<dbReference type="AlphaFoldDB" id="A0AAE4MA56"/>
<evidence type="ECO:0000313" key="2">
    <source>
        <dbReference type="Proteomes" id="UP001273136"/>
    </source>
</evidence>
<accession>A0AAE4MA56</accession>
<gene>
    <name evidence="1" type="ORF">McpAg1_05380</name>
</gene>
<proteinExistence type="predicted"/>
<evidence type="ECO:0000313" key="1">
    <source>
        <dbReference type="EMBL" id="MDV0441352.1"/>
    </source>
</evidence>
<dbReference type="Proteomes" id="UP001273136">
    <property type="component" value="Unassembled WGS sequence"/>
</dbReference>
<dbReference type="EMBL" id="JAWDKA010000002">
    <property type="protein sequence ID" value="MDV0441352.1"/>
    <property type="molecule type" value="Genomic_DNA"/>
</dbReference>
<comment type="caution">
    <text evidence="1">The sequence shown here is derived from an EMBL/GenBank/DDBJ whole genome shotgun (WGS) entry which is preliminary data.</text>
</comment>
<protein>
    <submittedName>
        <fullName evidence="1">Uncharacterized protein</fullName>
    </submittedName>
</protein>
<name>A0AAE4MA56_9EURY</name>
<organism evidence="1 2">
    <name type="scientific">Methanorbis furvi</name>
    <dbReference type="NCBI Taxonomy" id="3028299"/>
    <lineage>
        <taxon>Archaea</taxon>
        <taxon>Methanobacteriati</taxon>
        <taxon>Methanobacteriota</taxon>
        <taxon>Stenosarchaea group</taxon>
        <taxon>Methanomicrobia</taxon>
        <taxon>Methanomicrobiales</taxon>
        <taxon>Methanocorpusculaceae</taxon>
        <taxon>Methanorbis</taxon>
    </lineage>
</organism>
<keyword evidence="2" id="KW-1185">Reference proteome</keyword>
<sequence length="77" mass="8003">MVVWGVGLGFDPMSCAGTSDVMIYQYLGCDGPPCDHNALGTFEDLRYLSVGGREVLGGFGVACQLLDEDRVVTGGGG</sequence>
<reference evidence="1" key="1">
    <citation type="submission" date="2023-06" db="EMBL/GenBank/DDBJ databases">
        <title>Genome sequence of Methancorpusculaceae sp. Ag1.</title>
        <authorList>
            <person name="Protasov E."/>
            <person name="Platt K."/>
            <person name="Poehlein A."/>
            <person name="Daniel R."/>
            <person name="Brune A."/>
        </authorList>
    </citation>
    <scope>NUCLEOTIDE SEQUENCE</scope>
    <source>
        <strain evidence="1">Ag1</strain>
    </source>
</reference>